<comment type="pathway">
    <text evidence="3 11">Carbohydrate metabolism; hexose metabolism.</text>
</comment>
<evidence type="ECO:0000256" key="14">
    <source>
        <dbReference type="PIRSR" id="PIRSR005096-3"/>
    </source>
</evidence>
<proteinExistence type="inferred from homology"/>
<dbReference type="InterPro" id="IPR014718">
    <property type="entry name" value="GH-type_carb-bd"/>
</dbReference>
<dbReference type="CDD" id="cd09019">
    <property type="entry name" value="galactose_mutarotase_like"/>
    <property type="match status" value="1"/>
</dbReference>
<feature type="binding site" evidence="13">
    <location>
        <position position="248"/>
    </location>
    <ligand>
        <name>beta-D-galactose</name>
        <dbReference type="ChEBI" id="CHEBI:27667"/>
    </ligand>
</feature>
<comment type="subunit">
    <text evidence="5">Monomer.</text>
</comment>
<evidence type="ECO:0000256" key="5">
    <source>
        <dbReference type="ARBA" id="ARBA00011245"/>
    </source>
</evidence>
<dbReference type="GO" id="GO:0033499">
    <property type="term" value="P:galactose catabolic process via UDP-galactose, Leloir pathway"/>
    <property type="evidence" value="ECO:0007669"/>
    <property type="project" value="TreeGrafter"/>
</dbReference>
<keyword evidence="8" id="KW-0106">Calcium</keyword>
<feature type="binding site" evidence="14">
    <location>
        <begin position="183"/>
        <end position="185"/>
    </location>
    <ligand>
        <name>beta-D-galactose</name>
        <dbReference type="ChEBI" id="CHEBI:27667"/>
    </ligand>
</feature>
<dbReference type="InterPro" id="IPR047215">
    <property type="entry name" value="Galactose_mutarotase-like"/>
</dbReference>
<dbReference type="GO" id="GO:0004034">
    <property type="term" value="F:aldose 1-epimerase activity"/>
    <property type="evidence" value="ECO:0007669"/>
    <property type="project" value="UniProtKB-EC"/>
</dbReference>
<feature type="active site" description="Proton donor" evidence="12">
    <location>
        <position position="183"/>
    </location>
</feature>
<evidence type="ECO:0000256" key="1">
    <source>
        <dbReference type="ARBA" id="ARBA00001614"/>
    </source>
</evidence>
<evidence type="ECO:0000256" key="9">
    <source>
        <dbReference type="ARBA" id="ARBA00023235"/>
    </source>
</evidence>
<dbReference type="STRING" id="570521.SAMN04488508_10122"/>
<dbReference type="GO" id="GO:0006006">
    <property type="term" value="P:glucose metabolic process"/>
    <property type="evidence" value="ECO:0007669"/>
    <property type="project" value="TreeGrafter"/>
</dbReference>
<comment type="catalytic activity">
    <reaction evidence="1 11">
        <text>alpha-D-glucose = beta-D-glucose</text>
        <dbReference type="Rhea" id="RHEA:10264"/>
        <dbReference type="ChEBI" id="CHEBI:15903"/>
        <dbReference type="ChEBI" id="CHEBI:17925"/>
        <dbReference type="EC" id="5.1.3.3"/>
    </reaction>
</comment>
<dbReference type="PIRSF" id="PIRSF005096">
    <property type="entry name" value="GALM"/>
    <property type="match status" value="1"/>
</dbReference>
<dbReference type="SUPFAM" id="SSF74650">
    <property type="entry name" value="Galactose mutarotase-like"/>
    <property type="match status" value="1"/>
</dbReference>
<evidence type="ECO:0000256" key="13">
    <source>
        <dbReference type="PIRSR" id="PIRSR005096-2"/>
    </source>
</evidence>
<dbReference type="RefSeq" id="WP_073312343.1">
    <property type="nucleotide sequence ID" value="NZ_FQYP01000001.1"/>
</dbReference>
<comment type="cofactor">
    <cofactor evidence="2">
        <name>Ca(2+)</name>
        <dbReference type="ChEBI" id="CHEBI:29108"/>
    </cofactor>
</comment>
<dbReference type="Gene3D" id="2.70.98.10">
    <property type="match status" value="1"/>
</dbReference>
<dbReference type="PANTHER" id="PTHR10091">
    <property type="entry name" value="ALDOSE-1-EPIMERASE"/>
    <property type="match status" value="1"/>
</dbReference>
<accession>A0A1M6A2G1</accession>
<gene>
    <name evidence="15" type="ORF">SAMN04488508_10122</name>
</gene>
<evidence type="ECO:0000256" key="2">
    <source>
        <dbReference type="ARBA" id="ARBA00001913"/>
    </source>
</evidence>
<dbReference type="UniPathway" id="UPA00242"/>
<name>A0A1M6A2G1_9FLAO</name>
<organism evidence="15 16">
    <name type="scientific">Aquimarina spongiae</name>
    <dbReference type="NCBI Taxonomy" id="570521"/>
    <lineage>
        <taxon>Bacteria</taxon>
        <taxon>Pseudomonadati</taxon>
        <taxon>Bacteroidota</taxon>
        <taxon>Flavobacteriia</taxon>
        <taxon>Flavobacteriales</taxon>
        <taxon>Flavobacteriaceae</taxon>
        <taxon>Aquimarina</taxon>
    </lineage>
</organism>
<evidence type="ECO:0000256" key="4">
    <source>
        <dbReference type="ARBA" id="ARBA00006206"/>
    </source>
</evidence>
<dbReference type="InterPro" id="IPR018052">
    <property type="entry name" value="Ald1_epimerase_CS"/>
</dbReference>
<dbReference type="InterPro" id="IPR011013">
    <property type="entry name" value="Gal_mutarotase_sf_dom"/>
</dbReference>
<evidence type="ECO:0000313" key="15">
    <source>
        <dbReference type="EMBL" id="SHI30403.1"/>
    </source>
</evidence>
<dbReference type="EMBL" id="FQYP01000001">
    <property type="protein sequence ID" value="SHI30403.1"/>
    <property type="molecule type" value="Genomic_DNA"/>
</dbReference>
<keyword evidence="16" id="KW-1185">Reference proteome</keyword>
<evidence type="ECO:0000256" key="10">
    <source>
        <dbReference type="ARBA" id="ARBA00023277"/>
    </source>
</evidence>
<dbReference type="InterPro" id="IPR015443">
    <property type="entry name" value="Aldose_1-epimerase"/>
</dbReference>
<evidence type="ECO:0000256" key="11">
    <source>
        <dbReference type="PIRNR" id="PIRNR005096"/>
    </source>
</evidence>
<protein>
    <recommendedName>
        <fullName evidence="7 11">Aldose 1-epimerase</fullName>
        <ecNumber evidence="6 11">5.1.3.3</ecNumber>
    </recommendedName>
</protein>
<dbReference type="OrthoDB" id="9779408at2"/>
<dbReference type="Pfam" id="PF01263">
    <property type="entry name" value="Aldose_epim"/>
    <property type="match status" value="1"/>
</dbReference>
<evidence type="ECO:0000256" key="7">
    <source>
        <dbReference type="ARBA" id="ARBA00014165"/>
    </source>
</evidence>
<evidence type="ECO:0000256" key="12">
    <source>
        <dbReference type="PIRSR" id="PIRSR005096-1"/>
    </source>
</evidence>
<evidence type="ECO:0000256" key="6">
    <source>
        <dbReference type="ARBA" id="ARBA00013185"/>
    </source>
</evidence>
<keyword evidence="9 11" id="KW-0413">Isomerase</keyword>
<evidence type="ECO:0000256" key="3">
    <source>
        <dbReference type="ARBA" id="ARBA00005028"/>
    </source>
</evidence>
<dbReference type="GO" id="GO:0030246">
    <property type="term" value="F:carbohydrate binding"/>
    <property type="evidence" value="ECO:0007669"/>
    <property type="project" value="InterPro"/>
</dbReference>
<reference evidence="16" key="1">
    <citation type="submission" date="2016-11" db="EMBL/GenBank/DDBJ databases">
        <authorList>
            <person name="Varghese N."/>
            <person name="Submissions S."/>
        </authorList>
    </citation>
    <scope>NUCLEOTIDE SEQUENCE [LARGE SCALE GENOMIC DNA]</scope>
    <source>
        <strain evidence="16">DSM 22623</strain>
    </source>
</reference>
<dbReference type="AlphaFoldDB" id="A0A1M6A2G1"/>
<dbReference type="NCBIfam" id="NF008277">
    <property type="entry name" value="PRK11055.1"/>
    <property type="match status" value="1"/>
</dbReference>
<comment type="similarity">
    <text evidence="4 11">Belongs to the aldose epimerase family.</text>
</comment>
<dbReference type="EC" id="5.1.3.3" evidence="6 11"/>
<feature type="active site" description="Proton acceptor" evidence="12">
    <location>
        <position position="312"/>
    </location>
</feature>
<dbReference type="PROSITE" id="PS00545">
    <property type="entry name" value="ALDOSE_1_EPIMERASE"/>
    <property type="match status" value="1"/>
</dbReference>
<dbReference type="PANTHER" id="PTHR10091:SF0">
    <property type="entry name" value="GALACTOSE MUTAROTASE"/>
    <property type="match status" value="1"/>
</dbReference>
<dbReference type="InterPro" id="IPR008183">
    <property type="entry name" value="Aldose_1/G6P_1-epimerase"/>
</dbReference>
<sequence length="347" mass="39472">MHIKKKIGYKNEKELLLFELSNDNNITVKITNYGATITSIVTPDCNGKLEEITCGFDNIETYFSENYLKHNPYFGATIGRCASRIDSGVFEIEGQKYRLPKNDRGNHLHGGWKGFDKKMWEATCREEDGQTYLVMKLQSSHMEEGYPGNVSVTVEFHLNNANELSILYHAGTDMVTPISLTNHTYFNLSGFAENVEHHQAIIYSDHLLELSDLGIANGTIVSLDQKDEDFRTGKAIGTTMKALEKGYDHYYLFDNNFELTKVASFFHPTSKRALDVSTTEPGMLFYTGYFISDQLSRENGDQYDKFKGFCCETHRYPNAPNLENTPKGITYPNAPYTSKTVFRFYVG</sequence>
<keyword evidence="10 11" id="KW-0119">Carbohydrate metabolism</keyword>
<dbReference type="Proteomes" id="UP000184432">
    <property type="component" value="Unassembled WGS sequence"/>
</dbReference>
<evidence type="ECO:0000256" key="8">
    <source>
        <dbReference type="ARBA" id="ARBA00022837"/>
    </source>
</evidence>
<evidence type="ECO:0000313" key="16">
    <source>
        <dbReference type="Proteomes" id="UP000184432"/>
    </source>
</evidence>